<dbReference type="SUPFAM" id="SSF56176">
    <property type="entry name" value="FAD-binding/transporter-associated domain-like"/>
    <property type="match status" value="1"/>
</dbReference>
<dbReference type="STRING" id="485913.Krac_7056"/>
<evidence type="ECO:0000313" key="2">
    <source>
        <dbReference type="EMBL" id="EFH85812.1"/>
    </source>
</evidence>
<dbReference type="PANTHER" id="PTHR42659">
    <property type="entry name" value="XANTHINE DEHYDROGENASE SUBUNIT C-RELATED"/>
    <property type="match status" value="1"/>
</dbReference>
<dbReference type="eggNOG" id="COG1319">
    <property type="taxonomic scope" value="Bacteria"/>
</dbReference>
<dbReference type="GO" id="GO:0071949">
    <property type="term" value="F:FAD binding"/>
    <property type="evidence" value="ECO:0007669"/>
    <property type="project" value="InterPro"/>
</dbReference>
<accession>D6TQU1</accession>
<keyword evidence="3" id="KW-1185">Reference proteome</keyword>
<dbReference type="OrthoDB" id="9789842at2"/>
<dbReference type="GO" id="GO:0016491">
    <property type="term" value="F:oxidoreductase activity"/>
    <property type="evidence" value="ECO:0007669"/>
    <property type="project" value="InterPro"/>
</dbReference>
<reference evidence="2 3" key="1">
    <citation type="journal article" date="2011" name="Stand. Genomic Sci.">
        <title>Non-contiguous finished genome sequence and contextual data of the filamentous soil bacterium Ktedonobacter racemifer type strain (SOSP1-21).</title>
        <authorList>
            <person name="Chang Y.J."/>
            <person name="Land M."/>
            <person name="Hauser L."/>
            <person name="Chertkov O."/>
            <person name="Del Rio T.G."/>
            <person name="Nolan M."/>
            <person name="Copeland A."/>
            <person name="Tice H."/>
            <person name="Cheng J.F."/>
            <person name="Lucas S."/>
            <person name="Han C."/>
            <person name="Goodwin L."/>
            <person name="Pitluck S."/>
            <person name="Ivanova N."/>
            <person name="Ovchinikova G."/>
            <person name="Pati A."/>
            <person name="Chen A."/>
            <person name="Palaniappan K."/>
            <person name="Mavromatis K."/>
            <person name="Liolios K."/>
            <person name="Brettin T."/>
            <person name="Fiebig A."/>
            <person name="Rohde M."/>
            <person name="Abt B."/>
            <person name="Goker M."/>
            <person name="Detter J.C."/>
            <person name="Woyke T."/>
            <person name="Bristow J."/>
            <person name="Eisen J.A."/>
            <person name="Markowitz V."/>
            <person name="Hugenholtz P."/>
            <person name="Kyrpides N.C."/>
            <person name="Klenk H.P."/>
            <person name="Lapidus A."/>
        </authorList>
    </citation>
    <scope>NUCLEOTIDE SEQUENCE [LARGE SCALE GENOMIC DNA]</scope>
    <source>
        <strain evidence="3">DSM 44963</strain>
    </source>
</reference>
<dbReference type="PANTHER" id="PTHR42659:SF9">
    <property type="entry name" value="XANTHINE DEHYDROGENASE FAD-BINDING SUBUNIT XDHB-RELATED"/>
    <property type="match status" value="1"/>
</dbReference>
<proteinExistence type="predicted"/>
<dbReference type="InterPro" id="IPR051312">
    <property type="entry name" value="Diverse_Substr_Oxidored"/>
</dbReference>
<dbReference type="InterPro" id="IPR016166">
    <property type="entry name" value="FAD-bd_PCMH"/>
</dbReference>
<evidence type="ECO:0000259" key="1">
    <source>
        <dbReference type="PROSITE" id="PS51387"/>
    </source>
</evidence>
<dbReference type="InterPro" id="IPR016169">
    <property type="entry name" value="FAD-bd_PCMH_sub2"/>
</dbReference>
<evidence type="ECO:0000313" key="3">
    <source>
        <dbReference type="Proteomes" id="UP000004508"/>
    </source>
</evidence>
<name>D6TQU1_KTERA</name>
<protein>
    <submittedName>
        <fullName evidence="2">Molybdopterin dehydrogenase FAD-binding</fullName>
    </submittedName>
</protein>
<dbReference type="PROSITE" id="PS51387">
    <property type="entry name" value="FAD_PCMH"/>
    <property type="match status" value="1"/>
</dbReference>
<dbReference type="RefSeq" id="WP_007909566.1">
    <property type="nucleotide sequence ID" value="NZ_ADVG01000002.1"/>
</dbReference>
<comment type="caution">
    <text evidence="2">The sequence shown here is derived from an EMBL/GenBank/DDBJ whole genome shotgun (WGS) entry which is preliminary data.</text>
</comment>
<organism evidence="2 3">
    <name type="scientific">Ktedonobacter racemifer DSM 44963</name>
    <dbReference type="NCBI Taxonomy" id="485913"/>
    <lineage>
        <taxon>Bacteria</taxon>
        <taxon>Bacillati</taxon>
        <taxon>Chloroflexota</taxon>
        <taxon>Ktedonobacteria</taxon>
        <taxon>Ktedonobacterales</taxon>
        <taxon>Ktedonobacteraceae</taxon>
        <taxon>Ktedonobacter</taxon>
    </lineage>
</organism>
<dbReference type="AlphaFoldDB" id="D6TQU1"/>
<gene>
    <name evidence="2" type="ORF">Krac_7056</name>
</gene>
<sequence>MDLNTIKEVKHPALADAVIWRDGYAWLAGGTWLFSEPQLAVDTLIDLETFHWPALHASEDGLDIAATCRIVELDQFAAPPQWTAAPLLRECCCSLLASFKIWNAATVGGNICMSLPAGAMISLAVALEGVYTLWPREAEPRQVLATDFVTGNHANILQPGELLRNIHIPTAALTRRFAFRRSSLTHLGRSTVLVIGTQNMRDSDLQLTITAATARPVQLRFDRVPTANELRHRIETMIPDRLYFDDVHGTPDYRRHLTYYYAEQIRAELAEKGAGM</sequence>
<dbReference type="Pfam" id="PF00941">
    <property type="entry name" value="FAD_binding_5"/>
    <property type="match status" value="1"/>
</dbReference>
<dbReference type="InterPro" id="IPR036318">
    <property type="entry name" value="FAD-bd_PCMH-like_sf"/>
</dbReference>
<dbReference type="Gene3D" id="3.30.465.10">
    <property type="match status" value="1"/>
</dbReference>
<dbReference type="InParanoid" id="D6TQU1"/>
<dbReference type="Proteomes" id="UP000004508">
    <property type="component" value="Unassembled WGS sequence"/>
</dbReference>
<feature type="domain" description="FAD-binding PCMH-type" evidence="1">
    <location>
        <begin position="1"/>
        <end position="173"/>
    </location>
</feature>
<dbReference type="InterPro" id="IPR002346">
    <property type="entry name" value="Mopterin_DH_FAD-bd"/>
</dbReference>
<dbReference type="EMBL" id="ADVG01000002">
    <property type="protein sequence ID" value="EFH85812.1"/>
    <property type="molecule type" value="Genomic_DNA"/>
</dbReference>